<dbReference type="GO" id="GO:0046935">
    <property type="term" value="F:1-phosphatidylinositol-3-kinase regulator activity"/>
    <property type="evidence" value="ECO:0007669"/>
    <property type="project" value="TreeGrafter"/>
</dbReference>
<feature type="region of interest" description="Disordered" evidence="6">
    <location>
        <begin position="110"/>
        <end position="138"/>
    </location>
</feature>
<dbReference type="Gene3D" id="3.30.505.10">
    <property type="entry name" value="SH2 domain"/>
    <property type="match status" value="1"/>
</dbReference>
<keyword evidence="4 5" id="KW-0727">SH2 domain</keyword>
<dbReference type="GO" id="GO:0009968">
    <property type="term" value="P:negative regulation of signal transduction"/>
    <property type="evidence" value="ECO:0007669"/>
    <property type="project" value="UniProtKB-KW"/>
</dbReference>
<dbReference type="SMR" id="A0A678N7R2"/>
<dbReference type="GO" id="GO:0046854">
    <property type="term" value="P:phosphatidylinositol phosphate biosynthetic process"/>
    <property type="evidence" value="ECO:0007669"/>
    <property type="project" value="TreeGrafter"/>
</dbReference>
<dbReference type="GO" id="GO:0035556">
    <property type="term" value="P:intracellular signal transduction"/>
    <property type="evidence" value="ECO:0007669"/>
    <property type="project" value="InterPro"/>
</dbReference>
<dbReference type="InterPro" id="IPR001496">
    <property type="entry name" value="SOCS_box"/>
</dbReference>
<dbReference type="SMART" id="SM00253">
    <property type="entry name" value="SOCS"/>
    <property type="match status" value="1"/>
</dbReference>
<feature type="region of interest" description="Disordered" evidence="6">
    <location>
        <begin position="152"/>
        <end position="187"/>
    </location>
</feature>
<gene>
    <name evidence="9" type="primary">SOCS-2</name>
</gene>
<evidence type="ECO:0000256" key="6">
    <source>
        <dbReference type="SAM" id="MobiDB-lite"/>
    </source>
</evidence>
<evidence type="ECO:0000256" key="3">
    <source>
        <dbReference type="ARBA" id="ARBA00022786"/>
    </source>
</evidence>
<evidence type="ECO:0000313" key="9">
    <source>
        <dbReference type="EMBL" id="ANA78440.1"/>
    </source>
</evidence>
<dbReference type="InterPro" id="IPR000980">
    <property type="entry name" value="SH2"/>
</dbReference>
<dbReference type="PROSITE" id="PS50225">
    <property type="entry name" value="SOCS"/>
    <property type="match status" value="1"/>
</dbReference>
<feature type="domain" description="SOCS box" evidence="8">
    <location>
        <begin position="304"/>
        <end position="351"/>
    </location>
</feature>
<dbReference type="EMBL" id="KU984719">
    <property type="protein sequence ID" value="ANA78440.1"/>
    <property type="molecule type" value="mRNA"/>
</dbReference>
<dbReference type="Pfam" id="PF00017">
    <property type="entry name" value="SH2"/>
    <property type="match status" value="1"/>
</dbReference>
<feature type="compositionally biased region" description="Polar residues" evidence="6">
    <location>
        <begin position="124"/>
        <end position="138"/>
    </location>
</feature>
<dbReference type="SMART" id="SM00969">
    <property type="entry name" value="SOCS_box"/>
    <property type="match status" value="1"/>
</dbReference>
<proteinExistence type="evidence at transcript level"/>
<dbReference type="PANTHER" id="PTHR10155:SF16">
    <property type="entry name" value="SUPPRESSOR OF CYTOKINE SIGNALING 2"/>
    <property type="match status" value="1"/>
</dbReference>
<evidence type="ECO:0000256" key="1">
    <source>
        <dbReference type="ARBA" id="ARBA00022604"/>
    </source>
</evidence>
<dbReference type="SUPFAM" id="SSF158235">
    <property type="entry name" value="SOCS box-like"/>
    <property type="match status" value="1"/>
</dbReference>
<evidence type="ECO:0000259" key="7">
    <source>
        <dbReference type="PROSITE" id="PS50001"/>
    </source>
</evidence>
<dbReference type="CDD" id="cd09923">
    <property type="entry name" value="SH2_SOCS_family"/>
    <property type="match status" value="1"/>
</dbReference>
<dbReference type="PANTHER" id="PTHR10155">
    <property type="entry name" value="PHOSPHATIDYLINOSITOL 3-KINASE REGULATORY SUBUNIT"/>
    <property type="match status" value="1"/>
</dbReference>
<keyword evidence="3" id="KW-0833">Ubl conjugation pathway</keyword>
<dbReference type="AlphaFoldDB" id="A0A678N7R2"/>
<protein>
    <submittedName>
        <fullName evidence="9">SOCS-2</fullName>
    </submittedName>
</protein>
<feature type="domain" description="SH2" evidence="7">
    <location>
        <begin position="202"/>
        <end position="309"/>
    </location>
</feature>
<organism evidence="9">
    <name type="scientific">Procambarus clarkii</name>
    <name type="common">Red swamp crayfish</name>
    <dbReference type="NCBI Taxonomy" id="6728"/>
    <lineage>
        <taxon>Eukaryota</taxon>
        <taxon>Metazoa</taxon>
        <taxon>Ecdysozoa</taxon>
        <taxon>Arthropoda</taxon>
        <taxon>Crustacea</taxon>
        <taxon>Multicrustacea</taxon>
        <taxon>Malacostraca</taxon>
        <taxon>Eumalacostraca</taxon>
        <taxon>Eucarida</taxon>
        <taxon>Decapoda</taxon>
        <taxon>Pleocyemata</taxon>
        <taxon>Astacidea</taxon>
        <taxon>Astacoidea</taxon>
        <taxon>Cambaridae</taxon>
        <taxon>Procambarus</taxon>
    </lineage>
</organism>
<sequence>MLVCPGCHIGLTPTLPAPQPTHQLTPVMAPCSASSHWVTTTHLAPRHVQPPYVCGRMFQMGGMAAMRPCLPVPHDACHVVCCLTCPHACPTMRSCALSTKLPCAVPEARSSLHTSGGGLVAGETETTGRSVSPDTKVNHQASLNPFLNAATSQAATPNTRSQPDAPPPHRHSPSPPAPKEPDSVRDSRVLTATRHALEESGWYYGAISWQQAAAMLQDTSVGTFLLRDSASPQCLYSLSVQTSNGPTSVRIHYSYGKFRLDCTGHSQKHTPEFDGVVSLVDHYVSVTSTQVWVDHEGNTFSPIDIRRPLRRTVSSLQHLCRLALNTSSCSTPSDAILPPALRSFLKRYPHAC</sequence>
<dbReference type="InterPro" id="IPR036036">
    <property type="entry name" value="SOCS_box-like_dom_sf"/>
</dbReference>
<dbReference type="SUPFAM" id="SSF55550">
    <property type="entry name" value="SH2 domain"/>
    <property type="match status" value="1"/>
</dbReference>
<evidence type="ECO:0000259" key="8">
    <source>
        <dbReference type="PROSITE" id="PS50225"/>
    </source>
</evidence>
<dbReference type="InterPro" id="IPR036860">
    <property type="entry name" value="SH2_dom_sf"/>
</dbReference>
<accession>A0A678N7R2</accession>
<reference evidence="9" key="1">
    <citation type="submission" date="2016-03" db="EMBL/GenBank/DDBJ databases">
        <title>Identification and function of SOCS-2 from Procambarus clarkii.</title>
        <authorList>
            <person name="Zhu B."/>
            <person name="Yu Y."/>
            <person name="Wang D."/>
            <person name="Peng T."/>
            <person name="Tang L."/>
        </authorList>
    </citation>
    <scope>NUCLEOTIDE SEQUENCE</scope>
</reference>
<feature type="compositionally biased region" description="Polar residues" evidence="6">
    <location>
        <begin position="152"/>
        <end position="162"/>
    </location>
</feature>
<dbReference type="PRINTS" id="PR00401">
    <property type="entry name" value="SH2DOMAIN"/>
</dbReference>
<evidence type="ECO:0000256" key="2">
    <source>
        <dbReference type="ARBA" id="ARBA00022700"/>
    </source>
</evidence>
<dbReference type="PROSITE" id="PS50001">
    <property type="entry name" value="SH2"/>
    <property type="match status" value="1"/>
</dbReference>
<keyword evidence="2" id="KW-0734">Signal transduction inhibitor</keyword>
<name>A0A678N7R2_PROCL</name>
<evidence type="ECO:0000256" key="5">
    <source>
        <dbReference type="PROSITE-ProRule" id="PRU00191"/>
    </source>
</evidence>
<dbReference type="OrthoDB" id="10063348at2759"/>
<dbReference type="GO" id="GO:0005942">
    <property type="term" value="C:phosphatidylinositol 3-kinase complex"/>
    <property type="evidence" value="ECO:0007669"/>
    <property type="project" value="TreeGrafter"/>
</dbReference>
<keyword evidence="1" id="KW-0341">Growth regulation</keyword>
<dbReference type="SMART" id="SM00252">
    <property type="entry name" value="SH2"/>
    <property type="match status" value="1"/>
</dbReference>
<evidence type="ECO:0000256" key="4">
    <source>
        <dbReference type="ARBA" id="ARBA00022999"/>
    </source>
</evidence>